<keyword evidence="6" id="KW-0472">Membrane</keyword>
<accession>A0A078KMW6</accession>
<dbReference type="GO" id="GO:0016020">
    <property type="term" value="C:membrane"/>
    <property type="evidence" value="ECO:0007669"/>
    <property type="project" value="UniProtKB-SubCell"/>
</dbReference>
<dbReference type="AlphaFoldDB" id="A0A078KMW6"/>
<sequence>MLHFKKNYKNVIRKKLILYFVVSSVIVNLVGFYTYYNTRILTYKLNTIFTNDVNLTNLCDTIDSVEASLKAYLTTSHSTDLQDYLVSSNNLRQMVTNLKTTLSNNESDLLYVDIKNMLFTYLQHTDFAVQEKRGRNIDGYTDEFNEATQVYNYINEYIDKLKVVEFRENNANYLRLSNELQRLQFFNMIILIVGLCVNFVLVLLFAYRITEPIIRLSKAASEIAKGNYNIPKIAVKTNDEIKTLAVSFNRMAESIKKQLIEIRKKAEIENRLKQQEMQNIKMKSMLDEAELRSLQAQIDPHFMFNTLNAAMQLAMFEDAERTQLFLENFSNLLRYNLGTISIPSTILDEISNIESYIYLLKERYGRKFEFNEYIEDGIPNLQIPRMTLQPIVENSFIHGINEMESGGVISVSVKRCGDYVHVVISDNGRGMSKETIDKILSDNHSSLTKVDSTGHKSQSIGLRNVISRLMLFYHIEKESDVIEIESISGTKTTLKLPIKREET</sequence>
<keyword evidence="2" id="KW-0597">Phosphoprotein</keyword>
<dbReference type="OrthoDB" id="138378at2"/>
<dbReference type="CDD" id="cd06225">
    <property type="entry name" value="HAMP"/>
    <property type="match status" value="1"/>
</dbReference>
<reference evidence="9" key="1">
    <citation type="submission" date="2014-07" db="EMBL/GenBank/DDBJ databases">
        <authorList>
            <person name="Wibberg D."/>
        </authorList>
    </citation>
    <scope>NUCLEOTIDE SEQUENCE [LARGE SCALE GENOMIC DNA]</scope>
    <source>
        <strain evidence="9">DG5</strain>
    </source>
</reference>
<dbReference type="Pfam" id="PF00672">
    <property type="entry name" value="HAMP"/>
    <property type="match status" value="1"/>
</dbReference>
<dbReference type="GO" id="GO:0000155">
    <property type="term" value="F:phosphorelay sensor kinase activity"/>
    <property type="evidence" value="ECO:0007669"/>
    <property type="project" value="InterPro"/>
</dbReference>
<comment type="subcellular location">
    <subcellularLocation>
        <location evidence="1">Membrane</location>
    </subcellularLocation>
</comment>
<dbReference type="InterPro" id="IPR010559">
    <property type="entry name" value="Sig_transdc_His_kin_internal"/>
</dbReference>
<keyword evidence="5" id="KW-0175">Coiled coil</keyword>
<dbReference type="SUPFAM" id="SSF55874">
    <property type="entry name" value="ATPase domain of HSP90 chaperone/DNA topoisomerase II/histidine kinase"/>
    <property type="match status" value="1"/>
</dbReference>
<dbReference type="InterPro" id="IPR003594">
    <property type="entry name" value="HATPase_dom"/>
</dbReference>
<dbReference type="Pfam" id="PF02518">
    <property type="entry name" value="HATPase_c"/>
    <property type="match status" value="1"/>
</dbReference>
<evidence type="ECO:0000313" key="8">
    <source>
        <dbReference type="EMBL" id="CDZ25126.1"/>
    </source>
</evidence>
<organism evidence="8 9">
    <name type="scientific">[Clostridium] cellulosi</name>
    <dbReference type="NCBI Taxonomy" id="29343"/>
    <lineage>
        <taxon>Bacteria</taxon>
        <taxon>Bacillati</taxon>
        <taxon>Bacillota</taxon>
        <taxon>Clostridia</taxon>
        <taxon>Eubacteriales</taxon>
        <taxon>Oscillospiraceae</taxon>
        <taxon>Oscillospiraceae incertae sedis</taxon>
    </lineage>
</organism>
<keyword evidence="4 8" id="KW-0418">Kinase</keyword>
<evidence type="ECO:0000256" key="1">
    <source>
        <dbReference type="ARBA" id="ARBA00004370"/>
    </source>
</evidence>
<keyword evidence="6" id="KW-1133">Transmembrane helix</keyword>
<feature type="coiled-coil region" evidence="5">
    <location>
        <begin position="256"/>
        <end position="292"/>
    </location>
</feature>
<dbReference type="InterPro" id="IPR036890">
    <property type="entry name" value="HATPase_C_sf"/>
</dbReference>
<evidence type="ECO:0000256" key="4">
    <source>
        <dbReference type="ARBA" id="ARBA00022777"/>
    </source>
</evidence>
<evidence type="ECO:0000256" key="3">
    <source>
        <dbReference type="ARBA" id="ARBA00022679"/>
    </source>
</evidence>
<keyword evidence="9" id="KW-1185">Reference proteome</keyword>
<dbReference type="InterPro" id="IPR050640">
    <property type="entry name" value="Bact_2-comp_sensor_kinase"/>
</dbReference>
<dbReference type="STRING" id="29343.CCDG5_2034"/>
<feature type="transmembrane region" description="Helical" evidence="6">
    <location>
        <begin position="16"/>
        <end position="36"/>
    </location>
</feature>
<dbReference type="InterPro" id="IPR003660">
    <property type="entry name" value="HAMP_dom"/>
</dbReference>
<feature type="domain" description="HAMP" evidence="7">
    <location>
        <begin position="207"/>
        <end position="260"/>
    </location>
</feature>
<dbReference type="HOGENOM" id="CLU_020473_5_1_9"/>
<dbReference type="PROSITE" id="PS50885">
    <property type="entry name" value="HAMP"/>
    <property type="match status" value="1"/>
</dbReference>
<dbReference type="Gene3D" id="6.10.340.10">
    <property type="match status" value="1"/>
</dbReference>
<dbReference type="PANTHER" id="PTHR34220">
    <property type="entry name" value="SENSOR HISTIDINE KINASE YPDA"/>
    <property type="match status" value="1"/>
</dbReference>
<dbReference type="Gene3D" id="3.30.565.10">
    <property type="entry name" value="Histidine kinase-like ATPase, C-terminal domain"/>
    <property type="match status" value="1"/>
</dbReference>
<evidence type="ECO:0000256" key="2">
    <source>
        <dbReference type="ARBA" id="ARBA00022553"/>
    </source>
</evidence>
<dbReference type="Proteomes" id="UP000032431">
    <property type="component" value="Chromosome I"/>
</dbReference>
<keyword evidence="3" id="KW-0808">Transferase</keyword>
<dbReference type="SUPFAM" id="SSF158472">
    <property type="entry name" value="HAMP domain-like"/>
    <property type="match status" value="1"/>
</dbReference>
<protein>
    <submittedName>
        <fullName evidence="8">Histidine kinase family protein</fullName>
    </submittedName>
</protein>
<dbReference type="KEGG" id="ccel:CCDG5_2034"/>
<proteinExistence type="predicted"/>
<evidence type="ECO:0000256" key="6">
    <source>
        <dbReference type="SAM" id="Phobius"/>
    </source>
</evidence>
<evidence type="ECO:0000256" key="5">
    <source>
        <dbReference type="SAM" id="Coils"/>
    </source>
</evidence>
<feature type="transmembrane region" description="Helical" evidence="6">
    <location>
        <begin position="185"/>
        <end position="207"/>
    </location>
</feature>
<dbReference type="SMART" id="SM00387">
    <property type="entry name" value="HATPase_c"/>
    <property type="match status" value="1"/>
</dbReference>
<keyword evidence="6" id="KW-0812">Transmembrane</keyword>
<dbReference type="PATRIC" id="fig|29343.3.peg.2159"/>
<evidence type="ECO:0000259" key="7">
    <source>
        <dbReference type="PROSITE" id="PS50885"/>
    </source>
</evidence>
<gene>
    <name evidence="8" type="ORF">CCDG5_2034</name>
</gene>
<dbReference type="Pfam" id="PF06580">
    <property type="entry name" value="His_kinase"/>
    <property type="match status" value="1"/>
</dbReference>
<dbReference type="SMART" id="SM00304">
    <property type="entry name" value="HAMP"/>
    <property type="match status" value="1"/>
</dbReference>
<evidence type="ECO:0000313" key="9">
    <source>
        <dbReference type="Proteomes" id="UP000032431"/>
    </source>
</evidence>
<name>A0A078KMW6_9FIRM</name>
<dbReference type="PANTHER" id="PTHR34220:SF7">
    <property type="entry name" value="SENSOR HISTIDINE KINASE YPDA"/>
    <property type="match status" value="1"/>
</dbReference>
<dbReference type="EMBL" id="LM995447">
    <property type="protein sequence ID" value="CDZ25126.1"/>
    <property type="molecule type" value="Genomic_DNA"/>
</dbReference>